<reference evidence="12 13" key="1">
    <citation type="submission" date="2020-08" db="EMBL/GenBank/DDBJ databases">
        <title>Sequencing the genomes of 1000 actinobacteria strains.</title>
        <authorList>
            <person name="Klenk H.-P."/>
        </authorList>
    </citation>
    <scope>NUCLEOTIDE SEQUENCE [LARGE SCALE GENOMIC DNA]</scope>
    <source>
        <strain evidence="12 13">DSM 45298</strain>
    </source>
</reference>
<dbReference type="InterPro" id="IPR017736">
    <property type="entry name" value="Glyco_hydro_1_beta-glucosidase"/>
</dbReference>
<comment type="caution">
    <text evidence="12">The sequence shown here is derived from an EMBL/GenBank/DDBJ whole genome shotgun (WGS) entry which is preliminary data.</text>
</comment>
<protein>
    <recommendedName>
        <fullName evidence="2 11">Beta-glucosidase</fullName>
        <ecNumber evidence="2 11">3.2.1.21</ecNumber>
    </recommendedName>
</protein>
<dbReference type="PANTHER" id="PTHR10353:SF36">
    <property type="entry name" value="LP05116P"/>
    <property type="match status" value="1"/>
</dbReference>
<comment type="catalytic activity">
    <reaction evidence="11">
        <text>Hydrolysis of terminal, non-reducing beta-D-glucosyl residues with release of beta-D-glucose.</text>
        <dbReference type="EC" id="3.2.1.21"/>
    </reaction>
</comment>
<dbReference type="PRINTS" id="PR00131">
    <property type="entry name" value="GLHYDRLASE1"/>
</dbReference>
<dbReference type="RefSeq" id="WP_183370415.1">
    <property type="nucleotide sequence ID" value="NZ_BAABHL010000127.1"/>
</dbReference>
<keyword evidence="5" id="KW-0119">Carbohydrate metabolism</keyword>
<feature type="active site" description="Proton donor" evidence="8">
    <location>
        <position position="167"/>
    </location>
</feature>
<keyword evidence="6 11" id="KW-0326">Glycosidase</keyword>
<dbReference type="SUPFAM" id="SSF51445">
    <property type="entry name" value="(Trans)glycosidases"/>
    <property type="match status" value="1"/>
</dbReference>
<dbReference type="Gene3D" id="3.20.20.80">
    <property type="entry name" value="Glycosidases"/>
    <property type="match status" value="1"/>
</dbReference>
<evidence type="ECO:0000256" key="7">
    <source>
        <dbReference type="ARBA" id="ARBA00023326"/>
    </source>
</evidence>
<keyword evidence="3 11" id="KW-0378">Hydrolase</keyword>
<feature type="binding site" evidence="9">
    <location>
        <position position="399"/>
    </location>
    <ligand>
        <name>substrate</name>
    </ligand>
</feature>
<keyword evidence="4" id="KW-0136">Cellulose degradation</keyword>
<dbReference type="InterPro" id="IPR017853">
    <property type="entry name" value="GH"/>
</dbReference>
<feature type="binding site" evidence="9">
    <location>
        <position position="291"/>
    </location>
    <ligand>
        <name>substrate</name>
    </ligand>
</feature>
<comment type="similarity">
    <text evidence="1 11">Belongs to the glycosyl hydrolase 1 family.</text>
</comment>
<feature type="active site" description="Nucleophile" evidence="8 10">
    <location>
        <position position="352"/>
    </location>
</feature>
<evidence type="ECO:0000256" key="9">
    <source>
        <dbReference type="PIRSR" id="PIRSR617736-2"/>
    </source>
</evidence>
<feature type="binding site" evidence="9">
    <location>
        <position position="122"/>
    </location>
    <ligand>
        <name>substrate</name>
    </ligand>
</feature>
<accession>A0A840F752</accession>
<dbReference type="InterPro" id="IPR018120">
    <property type="entry name" value="Glyco_hydro_1_AS"/>
</dbReference>
<feature type="binding site" evidence="9">
    <location>
        <begin position="406"/>
        <end position="407"/>
    </location>
    <ligand>
        <name>substrate</name>
    </ligand>
</feature>
<evidence type="ECO:0000256" key="1">
    <source>
        <dbReference type="ARBA" id="ARBA00010838"/>
    </source>
</evidence>
<evidence type="ECO:0000313" key="12">
    <source>
        <dbReference type="EMBL" id="MBB4135367.1"/>
    </source>
</evidence>
<sequence length="445" mass="49059">MPDVPALPQPLRWSTATAAFQIEGARTEDGRGRSVWDAWVDTPGKVVDGATADPAADSYHRWADDVALLAGLGVDRYRFSISWTRVQPDGSGRVNTAGLDYYSRLVDDLLDAGVTPFPTLYHWDLPIPLHEAGGWTERDTVARFTEYTELVAARLGDRVHDWYTVNEPAMTTLQGYAVGELAPGEFLLFDALSTAHHQLLAHGHAMRVLREHGATAVGLPNNHTRVLRLHDTDADAAAAAAYDAIHNRMFADPILTGTYPDLPGIDTRIPVRDGDMEIISTPPDFYGVNFYNPTTVTAPAPDIPIPFEMVPTPGAPVTGFGEQWPIVPAALRDLLVDFATRYENLPPIVISENGASFPEPDVCSSPIDDVDRISYLDGHLRAVAEAMDAGVRIDEYTVWSLLDNFEWADGYTQRFGLTHVDFATGTRTPKSSYDWYRAVIAENRR</sequence>
<keyword evidence="7" id="KW-0624">Polysaccharide degradation</keyword>
<dbReference type="Pfam" id="PF00232">
    <property type="entry name" value="Glyco_hydro_1"/>
    <property type="match status" value="1"/>
</dbReference>
<evidence type="ECO:0000256" key="8">
    <source>
        <dbReference type="PIRSR" id="PIRSR617736-1"/>
    </source>
</evidence>
<evidence type="ECO:0000256" key="6">
    <source>
        <dbReference type="ARBA" id="ARBA00023295"/>
    </source>
</evidence>
<name>A0A840F752_9ACTN</name>
<dbReference type="GO" id="GO:0005829">
    <property type="term" value="C:cytosol"/>
    <property type="evidence" value="ECO:0007669"/>
    <property type="project" value="TreeGrafter"/>
</dbReference>
<dbReference type="AlphaFoldDB" id="A0A840F752"/>
<evidence type="ECO:0000256" key="10">
    <source>
        <dbReference type="PROSITE-ProRule" id="PRU10055"/>
    </source>
</evidence>
<evidence type="ECO:0000256" key="5">
    <source>
        <dbReference type="ARBA" id="ARBA00023277"/>
    </source>
</evidence>
<dbReference type="Proteomes" id="UP000551501">
    <property type="component" value="Unassembled WGS sequence"/>
</dbReference>
<dbReference type="NCBIfam" id="TIGR03356">
    <property type="entry name" value="BGL"/>
    <property type="match status" value="1"/>
</dbReference>
<evidence type="ECO:0000256" key="3">
    <source>
        <dbReference type="ARBA" id="ARBA00022801"/>
    </source>
</evidence>
<feature type="binding site" evidence="9">
    <location>
        <position position="21"/>
    </location>
    <ligand>
        <name>substrate</name>
    </ligand>
</feature>
<keyword evidence="13" id="KW-1185">Reference proteome</keyword>
<evidence type="ECO:0000256" key="2">
    <source>
        <dbReference type="ARBA" id="ARBA00012744"/>
    </source>
</evidence>
<feature type="binding site" evidence="9">
    <location>
        <position position="166"/>
    </location>
    <ligand>
        <name>substrate</name>
    </ligand>
</feature>
<evidence type="ECO:0000313" key="13">
    <source>
        <dbReference type="Proteomes" id="UP000551501"/>
    </source>
</evidence>
<evidence type="ECO:0000256" key="4">
    <source>
        <dbReference type="ARBA" id="ARBA00023001"/>
    </source>
</evidence>
<dbReference type="PANTHER" id="PTHR10353">
    <property type="entry name" value="GLYCOSYL HYDROLASE"/>
    <property type="match status" value="1"/>
</dbReference>
<dbReference type="PROSITE" id="PS00572">
    <property type="entry name" value="GLYCOSYL_HYDROL_F1_1"/>
    <property type="match status" value="1"/>
</dbReference>
<dbReference type="FunFam" id="3.20.20.80:FF:000004">
    <property type="entry name" value="Beta-glucosidase 6-phospho-beta-glucosidase"/>
    <property type="match status" value="1"/>
</dbReference>
<dbReference type="EMBL" id="JACIFP010000001">
    <property type="protein sequence ID" value="MBB4135367.1"/>
    <property type="molecule type" value="Genomic_DNA"/>
</dbReference>
<dbReference type="EC" id="3.2.1.21" evidence="2 11"/>
<dbReference type="GO" id="GO:0008422">
    <property type="term" value="F:beta-glucosidase activity"/>
    <property type="evidence" value="ECO:0007669"/>
    <property type="project" value="UniProtKB-EC"/>
</dbReference>
<gene>
    <name evidence="12" type="ORF">BKA16_001919</name>
</gene>
<proteinExistence type="inferred from homology"/>
<evidence type="ECO:0000256" key="11">
    <source>
        <dbReference type="RuleBase" id="RU361175"/>
    </source>
</evidence>
<dbReference type="GO" id="GO:0030245">
    <property type="term" value="P:cellulose catabolic process"/>
    <property type="evidence" value="ECO:0007669"/>
    <property type="project" value="UniProtKB-KW"/>
</dbReference>
<organism evidence="12 13">
    <name type="scientific">Gordonia humi</name>
    <dbReference type="NCBI Taxonomy" id="686429"/>
    <lineage>
        <taxon>Bacteria</taxon>
        <taxon>Bacillati</taxon>
        <taxon>Actinomycetota</taxon>
        <taxon>Actinomycetes</taxon>
        <taxon>Mycobacteriales</taxon>
        <taxon>Gordoniaceae</taxon>
        <taxon>Gordonia</taxon>
    </lineage>
</organism>
<dbReference type="InterPro" id="IPR001360">
    <property type="entry name" value="Glyco_hydro_1"/>
</dbReference>